<dbReference type="PROSITE" id="PS00012">
    <property type="entry name" value="PHOSPHOPANTETHEINE"/>
    <property type="match status" value="1"/>
</dbReference>
<dbReference type="Gene3D" id="3.30.559.30">
    <property type="entry name" value="Nonribosomal peptide synthetase, condensation domain"/>
    <property type="match status" value="1"/>
</dbReference>
<dbReference type="Proteomes" id="UP001597483">
    <property type="component" value="Unassembled WGS sequence"/>
</dbReference>
<dbReference type="InterPro" id="IPR010071">
    <property type="entry name" value="AA_adenyl_dom"/>
</dbReference>
<reference evidence="6" key="1">
    <citation type="journal article" date="2019" name="Int. J. Syst. Evol. Microbiol.">
        <title>The Global Catalogue of Microorganisms (GCM) 10K type strain sequencing project: providing services to taxonomists for standard genome sequencing and annotation.</title>
        <authorList>
            <consortium name="The Broad Institute Genomics Platform"/>
            <consortium name="The Broad Institute Genome Sequencing Center for Infectious Disease"/>
            <person name="Wu L."/>
            <person name="Ma J."/>
        </authorList>
    </citation>
    <scope>NUCLEOTIDE SEQUENCE [LARGE SCALE GENOMIC DNA]</scope>
    <source>
        <strain evidence="6">CGMCC 4.7641</strain>
    </source>
</reference>
<dbReference type="CDD" id="cd19531">
    <property type="entry name" value="LCL_NRPS-like"/>
    <property type="match status" value="1"/>
</dbReference>
<comment type="cofactor">
    <cofactor evidence="1">
        <name>pantetheine 4'-phosphate</name>
        <dbReference type="ChEBI" id="CHEBI:47942"/>
    </cofactor>
</comment>
<feature type="domain" description="Carrier" evidence="4">
    <location>
        <begin position="1028"/>
        <end position="1103"/>
    </location>
</feature>
<dbReference type="Gene3D" id="3.30.559.10">
    <property type="entry name" value="Chloramphenicol acetyltransferase-like domain"/>
    <property type="match status" value="1"/>
</dbReference>
<evidence type="ECO:0000256" key="3">
    <source>
        <dbReference type="ARBA" id="ARBA00022553"/>
    </source>
</evidence>
<evidence type="ECO:0000256" key="2">
    <source>
        <dbReference type="ARBA" id="ARBA00022450"/>
    </source>
</evidence>
<dbReference type="Gene3D" id="2.30.38.10">
    <property type="entry name" value="Luciferase, Domain 3"/>
    <property type="match status" value="1"/>
</dbReference>
<evidence type="ECO:0000259" key="4">
    <source>
        <dbReference type="PROSITE" id="PS50075"/>
    </source>
</evidence>
<dbReference type="Pfam" id="PF13193">
    <property type="entry name" value="AMP-binding_C"/>
    <property type="match status" value="1"/>
</dbReference>
<dbReference type="Gene3D" id="3.40.50.1820">
    <property type="entry name" value="alpha/beta hydrolase"/>
    <property type="match status" value="1"/>
</dbReference>
<gene>
    <name evidence="5" type="ORF">ACFSVL_10835</name>
</gene>
<evidence type="ECO:0000313" key="6">
    <source>
        <dbReference type="Proteomes" id="UP001597483"/>
    </source>
</evidence>
<dbReference type="SUPFAM" id="SSF56801">
    <property type="entry name" value="Acetyl-CoA synthetase-like"/>
    <property type="match status" value="1"/>
</dbReference>
<dbReference type="Gene3D" id="3.30.300.30">
    <property type="match status" value="1"/>
</dbReference>
<dbReference type="InterPro" id="IPR020806">
    <property type="entry name" value="PKS_PP-bd"/>
</dbReference>
<protein>
    <submittedName>
        <fullName evidence="5">Amino acid adenylation domain-containing protein</fullName>
    </submittedName>
</protein>
<dbReference type="InterPro" id="IPR041464">
    <property type="entry name" value="TubC_N"/>
</dbReference>
<name>A0ABW5H3S1_9PSEU</name>
<dbReference type="SMART" id="SM00823">
    <property type="entry name" value="PKS_PP"/>
    <property type="match status" value="1"/>
</dbReference>
<evidence type="ECO:0000256" key="1">
    <source>
        <dbReference type="ARBA" id="ARBA00001957"/>
    </source>
</evidence>
<keyword evidence="2" id="KW-0596">Phosphopantetheine</keyword>
<dbReference type="Gene3D" id="3.40.50.980">
    <property type="match status" value="2"/>
</dbReference>
<dbReference type="InterPro" id="IPR000873">
    <property type="entry name" value="AMP-dep_synth/lig_dom"/>
</dbReference>
<dbReference type="InterPro" id="IPR044894">
    <property type="entry name" value="TubC_N_sf"/>
</dbReference>
<keyword evidence="3" id="KW-0597">Phosphoprotein</keyword>
<dbReference type="SUPFAM" id="SSF47336">
    <property type="entry name" value="ACP-like"/>
    <property type="match status" value="1"/>
</dbReference>
<comment type="caution">
    <text evidence="5">The sequence shown here is derived from an EMBL/GenBank/DDBJ whole genome shotgun (WGS) entry which is preliminary data.</text>
</comment>
<dbReference type="EMBL" id="JBHUKS010000006">
    <property type="protein sequence ID" value="MFD2467893.1"/>
    <property type="molecule type" value="Genomic_DNA"/>
</dbReference>
<dbReference type="InterPro" id="IPR025110">
    <property type="entry name" value="AMP-bd_C"/>
</dbReference>
<dbReference type="InterPro" id="IPR029058">
    <property type="entry name" value="AB_hydrolase_fold"/>
</dbReference>
<dbReference type="Pfam" id="PF00668">
    <property type="entry name" value="Condensation"/>
    <property type="match status" value="1"/>
</dbReference>
<dbReference type="Pfam" id="PF00501">
    <property type="entry name" value="AMP-binding"/>
    <property type="match status" value="1"/>
</dbReference>
<dbReference type="PROSITE" id="PS50075">
    <property type="entry name" value="CARRIER"/>
    <property type="match status" value="1"/>
</dbReference>
<dbReference type="SUPFAM" id="SSF52777">
    <property type="entry name" value="CoA-dependent acyltransferases"/>
    <property type="match status" value="2"/>
</dbReference>
<keyword evidence="6" id="KW-1185">Reference proteome</keyword>
<dbReference type="PROSITE" id="PS00455">
    <property type="entry name" value="AMP_BINDING"/>
    <property type="match status" value="1"/>
</dbReference>
<dbReference type="InterPro" id="IPR020845">
    <property type="entry name" value="AMP-binding_CS"/>
</dbReference>
<evidence type="ECO:0000313" key="5">
    <source>
        <dbReference type="EMBL" id="MFD2467893.1"/>
    </source>
</evidence>
<dbReference type="InterPro" id="IPR023213">
    <property type="entry name" value="CAT-like_dom_sf"/>
</dbReference>
<dbReference type="PANTHER" id="PTHR45527:SF1">
    <property type="entry name" value="FATTY ACID SYNTHASE"/>
    <property type="match status" value="1"/>
</dbReference>
<proteinExistence type="predicted"/>
<dbReference type="InterPro" id="IPR006162">
    <property type="entry name" value="Ppantetheine_attach_site"/>
</dbReference>
<dbReference type="RefSeq" id="WP_378303028.1">
    <property type="nucleotide sequence ID" value="NZ_JBHUKS010000006.1"/>
</dbReference>
<organism evidence="5 6">
    <name type="scientific">Amycolatopsis silviterrae</name>
    <dbReference type="NCBI Taxonomy" id="1656914"/>
    <lineage>
        <taxon>Bacteria</taxon>
        <taxon>Bacillati</taxon>
        <taxon>Actinomycetota</taxon>
        <taxon>Actinomycetes</taxon>
        <taxon>Pseudonocardiales</taxon>
        <taxon>Pseudonocardiaceae</taxon>
        <taxon>Amycolatopsis</taxon>
    </lineage>
</organism>
<dbReference type="InterPro" id="IPR045851">
    <property type="entry name" value="AMP-bd_C_sf"/>
</dbReference>
<dbReference type="InterPro" id="IPR009081">
    <property type="entry name" value="PP-bd_ACP"/>
</dbReference>
<dbReference type="InterPro" id="IPR001242">
    <property type="entry name" value="Condensation_dom"/>
</dbReference>
<dbReference type="InterPro" id="IPR036736">
    <property type="entry name" value="ACP-like_sf"/>
</dbReference>
<dbReference type="Pfam" id="PF00550">
    <property type="entry name" value="PP-binding"/>
    <property type="match status" value="1"/>
</dbReference>
<dbReference type="NCBIfam" id="TIGR01733">
    <property type="entry name" value="AA-adenyl-dom"/>
    <property type="match status" value="1"/>
</dbReference>
<dbReference type="Gene3D" id="1.10.10.1830">
    <property type="entry name" value="Non-ribosomal peptide synthase, adenylation domain"/>
    <property type="match status" value="1"/>
</dbReference>
<dbReference type="Pfam" id="PF18563">
    <property type="entry name" value="TubC_N"/>
    <property type="match status" value="1"/>
</dbReference>
<dbReference type="PANTHER" id="PTHR45527">
    <property type="entry name" value="NONRIBOSOMAL PEPTIDE SYNTHETASE"/>
    <property type="match status" value="1"/>
</dbReference>
<accession>A0ABW5H3S1</accession>
<sequence length="1105" mass="121697">MLAIQDFLEELRLAGVQLWLQDGKLRYRPAGGIDGDRLAVLRERRAEVIAAIRADQQPAERPDTIPLSEHQQGMWFLDQMDLLGPAYNHTALYRLTGELDVPALRSAIAEIMRRHEILRTAFPARDGVGVQVVEPAGDPRFVTHDLTGLSAAEQDRWLEERKQRYREYRFDISVARNFGTELVRLGPAEHVLVFRAYHLVIDGSSFSILFHELRTLYAAYRSGAPSPLPELTMQYADYALWQQARDGAEAKRHLRYWKDRLADAPHSLGLPTDRPRPAVAELAGDLVQVPVPAEVADGLRRLARQENVTMFTVLLTAFHTLLYRWSGQTDVSIGMIVDGRAHPDVAAGIGHFVNPVVLRADLAGRPTFSGLLRQIRPRLLEALEHRHVPFDRLVAELRPQRDLSVHPLFQVLFTHLVINEFDLLDGLAVTPIEAAGHKAMFDLTLGASETEAGDLSVDLDYQTTLFDRATIERLAGYLVTLLAGVVAAPDAPVDDLPLMSAAQRHEMLEVWNDTARPFDDGACLHQLIERQAAATPDAVAAVFYGQALTYRQLDERANALAWHLREHGVGPDERVGIGLPRSLDLLVANLAVLKAGGACVPIDPTYPAARQQLIAEDAALRLLIRPTASEDEAAPVLALDAFGAPSAAAGPPNLADPANVAWVLYTSGSTGRPKGVAMPHRALHNQVQWQRRQGPGGRGRTLQWAALSFDIFYQEMMTTLSAGDTLVLVSEDVRHDFERLLDVVEEQRIERIFMPFVALRGLAELAVRLGRVPRSLRAVLTAGEQLQATPAIRAFFEALPDCTLYNQYGPIEVHLATSHQLDHDPAGWPALPPIGLPFDNVRAYVLDAELRPVPPGVAGELFVGGIALARGYLGRPDLTAERFLPDPFGTGARMYRTGDQVRWNSAGRLEFLGRADDQVKIRGFRVEVAEIEAVLTGCPGVRECAVGVHRYGEGDRRLIAYVVPDPDVPPAAAELRAFLAARLPDYMVPVAYQTVPDLPRTPSGKLSRRLLPQPDDEAEWAGAAEYEAPRTALEKDIAAIWAEVLAVPRVGRRDNFFELGGHSLLAVAVVTRLAEVTGRTITLRTLFEAPTVADLAGRMGDAEPC</sequence>